<dbReference type="KEGG" id="dsq:DICSQDRAFT_171089"/>
<sequence length="707" mass="76926">MSTEGTSAAAARIRAARADKAKASVSPSSDQNHRESQRPSRESKTKLLQNPTWGSKKARGKPDGQTNSRGNSLQYSGIVESIEGPMNKGIGRPGGRGLQKGKRKRVLSDSELDRSGDEEQVEQGPGKGHGAEQIKVPKKRKQTGAPISQSSAPFEAPTIDVDKSESSSAEEEFSFTKTRARAKADDSYPTGQKERSHELDGDEEAARHNGSGDDEDTDDERPEEHDFAGRMTDTQVSHERINWTTATPSKAHAAGETYNDVEQLSGVNVQSSRENLTTTRPVRPPAHKAPPPNDDAQSDTPSSPPRSKKRDKRKEKTKQKLEQELPTVTRKPPRGQSAASVPTSEDDRNWLQRTDITDALAPWSSNKWTVNLKPMGSEMHAVMKLSFMLCQMHLVFRDLDDPQLTAPEQVAGIVTGFDNAGMNDFALQALVKAAMDKGYDGENDIVGRLLYGSANLYVDPLVGYTAHRTKQYRTLIKKAAASTFPSVVQVSSLPAAELEELGHNFIFPRTGAGTWDTKQPFAGAGLGETIRAMFFGTDHAHSLGLRNISKMTSSLSSAAREHEIPAAMIALAATAIHSVLLDAQTPITSSKGEEFAGPVLGGAYKGYLESLLRTHKAKPRKYHKITHQLYIVATNGRAMVAQSGATSQSDIIARVNWDGDDSDYDAHGACMFVDLTAHFLAQISVDEATAVGRLIRETLIKARKDVE</sequence>
<feature type="domain" description="DUF6532" evidence="2">
    <location>
        <begin position="424"/>
        <end position="611"/>
    </location>
</feature>
<feature type="compositionally biased region" description="Pro residues" evidence="1">
    <location>
        <begin position="282"/>
        <end position="293"/>
    </location>
</feature>
<feature type="compositionally biased region" description="Polar residues" evidence="1">
    <location>
        <begin position="64"/>
        <end position="75"/>
    </location>
</feature>
<evidence type="ECO:0000313" key="4">
    <source>
        <dbReference type="Proteomes" id="UP000053319"/>
    </source>
</evidence>
<feature type="compositionally biased region" description="Basic and acidic residues" evidence="1">
    <location>
        <begin position="106"/>
        <end position="117"/>
    </location>
</feature>
<dbReference type="RefSeq" id="XP_007366786.1">
    <property type="nucleotide sequence ID" value="XM_007366724.1"/>
</dbReference>
<feature type="compositionally biased region" description="Basic and acidic residues" evidence="1">
    <location>
        <begin position="31"/>
        <end position="45"/>
    </location>
</feature>
<dbReference type="OMA" id="DANDIPQ"/>
<name>R7SWN8_DICSQ</name>
<proteinExistence type="predicted"/>
<protein>
    <recommendedName>
        <fullName evidence="2">DUF6532 domain-containing protein</fullName>
    </recommendedName>
</protein>
<feature type="compositionally biased region" description="Acidic residues" evidence="1">
    <location>
        <begin position="212"/>
        <end position="221"/>
    </location>
</feature>
<dbReference type="Proteomes" id="UP000053319">
    <property type="component" value="Unassembled WGS sequence"/>
</dbReference>
<accession>R7SWN8</accession>
<feature type="compositionally biased region" description="Polar residues" evidence="1">
    <location>
        <begin position="260"/>
        <end position="279"/>
    </location>
</feature>
<evidence type="ECO:0000259" key="2">
    <source>
        <dbReference type="Pfam" id="PF20149"/>
    </source>
</evidence>
<dbReference type="AlphaFoldDB" id="R7SWN8"/>
<feature type="region of interest" description="Disordered" evidence="1">
    <location>
        <begin position="1"/>
        <end position="351"/>
    </location>
</feature>
<dbReference type="Pfam" id="PF20149">
    <property type="entry name" value="DUF6532"/>
    <property type="match status" value="1"/>
</dbReference>
<evidence type="ECO:0000313" key="3">
    <source>
        <dbReference type="EMBL" id="EJF60368.1"/>
    </source>
</evidence>
<dbReference type="OrthoDB" id="2803562at2759"/>
<evidence type="ECO:0000256" key="1">
    <source>
        <dbReference type="SAM" id="MobiDB-lite"/>
    </source>
</evidence>
<reference evidence="3 4" key="1">
    <citation type="journal article" date="2012" name="Science">
        <title>The Paleozoic origin of enzymatic lignin decomposition reconstructed from 31 fungal genomes.</title>
        <authorList>
            <person name="Floudas D."/>
            <person name="Binder M."/>
            <person name="Riley R."/>
            <person name="Barry K."/>
            <person name="Blanchette R.A."/>
            <person name="Henrissat B."/>
            <person name="Martinez A.T."/>
            <person name="Otillar R."/>
            <person name="Spatafora J.W."/>
            <person name="Yadav J.S."/>
            <person name="Aerts A."/>
            <person name="Benoit I."/>
            <person name="Boyd A."/>
            <person name="Carlson A."/>
            <person name="Copeland A."/>
            <person name="Coutinho P.M."/>
            <person name="de Vries R.P."/>
            <person name="Ferreira P."/>
            <person name="Findley K."/>
            <person name="Foster B."/>
            <person name="Gaskell J."/>
            <person name="Glotzer D."/>
            <person name="Gorecki P."/>
            <person name="Heitman J."/>
            <person name="Hesse C."/>
            <person name="Hori C."/>
            <person name="Igarashi K."/>
            <person name="Jurgens J.A."/>
            <person name="Kallen N."/>
            <person name="Kersten P."/>
            <person name="Kohler A."/>
            <person name="Kuees U."/>
            <person name="Kumar T.K.A."/>
            <person name="Kuo A."/>
            <person name="LaButti K."/>
            <person name="Larrondo L.F."/>
            <person name="Lindquist E."/>
            <person name="Ling A."/>
            <person name="Lombard V."/>
            <person name="Lucas S."/>
            <person name="Lundell T."/>
            <person name="Martin R."/>
            <person name="McLaughlin D.J."/>
            <person name="Morgenstern I."/>
            <person name="Morin E."/>
            <person name="Murat C."/>
            <person name="Nagy L.G."/>
            <person name="Nolan M."/>
            <person name="Ohm R.A."/>
            <person name="Patyshakuliyeva A."/>
            <person name="Rokas A."/>
            <person name="Ruiz-Duenas F.J."/>
            <person name="Sabat G."/>
            <person name="Salamov A."/>
            <person name="Samejima M."/>
            <person name="Schmutz J."/>
            <person name="Slot J.C."/>
            <person name="St John F."/>
            <person name="Stenlid J."/>
            <person name="Sun H."/>
            <person name="Sun S."/>
            <person name="Syed K."/>
            <person name="Tsang A."/>
            <person name="Wiebenga A."/>
            <person name="Young D."/>
            <person name="Pisabarro A."/>
            <person name="Eastwood D.C."/>
            <person name="Martin F."/>
            <person name="Cullen D."/>
            <person name="Grigoriev I.V."/>
            <person name="Hibbett D.S."/>
        </authorList>
    </citation>
    <scope>NUCLEOTIDE SEQUENCE [LARGE SCALE GENOMIC DNA]</scope>
    <source>
        <strain evidence="3 4">LYAD-421 SS1</strain>
    </source>
</reference>
<dbReference type="GeneID" id="18839272"/>
<gene>
    <name evidence="3" type="ORF">DICSQDRAFT_171089</name>
</gene>
<organism evidence="3 4">
    <name type="scientific">Dichomitus squalens (strain LYAD-421)</name>
    <name type="common">Western red white-rot fungus</name>
    <dbReference type="NCBI Taxonomy" id="732165"/>
    <lineage>
        <taxon>Eukaryota</taxon>
        <taxon>Fungi</taxon>
        <taxon>Dikarya</taxon>
        <taxon>Basidiomycota</taxon>
        <taxon>Agaricomycotina</taxon>
        <taxon>Agaricomycetes</taxon>
        <taxon>Polyporales</taxon>
        <taxon>Polyporaceae</taxon>
        <taxon>Dichomitus</taxon>
    </lineage>
</organism>
<dbReference type="HOGENOM" id="CLU_024206_0_0_1"/>
<dbReference type="InterPro" id="IPR045341">
    <property type="entry name" value="DUF6532"/>
</dbReference>
<dbReference type="EMBL" id="JH719416">
    <property type="protein sequence ID" value="EJF60368.1"/>
    <property type="molecule type" value="Genomic_DNA"/>
</dbReference>
<feature type="compositionally biased region" description="Basic residues" evidence="1">
    <location>
        <begin position="306"/>
        <end position="317"/>
    </location>
</feature>
<feature type="compositionally biased region" description="Basic and acidic residues" evidence="1">
    <location>
        <begin position="182"/>
        <end position="211"/>
    </location>
</feature>